<evidence type="ECO:0000313" key="5">
    <source>
        <dbReference type="EMBL" id="ABN53451.1"/>
    </source>
</evidence>
<dbReference type="InterPro" id="IPR010994">
    <property type="entry name" value="RuvA_2-like"/>
</dbReference>
<keyword evidence="3" id="KW-0413">Isomerase</keyword>
<evidence type="ECO:0000256" key="3">
    <source>
        <dbReference type="HAMAP-Rule" id="MF_01488"/>
    </source>
</evidence>
<dbReference type="EMBL" id="CP000568">
    <property type="protein sequence ID" value="ABN53451.1"/>
    <property type="molecule type" value="Genomic_DNA"/>
</dbReference>
<dbReference type="Pfam" id="PF13538">
    <property type="entry name" value="UvrD_C_2"/>
    <property type="match status" value="1"/>
</dbReference>
<keyword evidence="3 5" id="KW-0378">Hydrolase</keyword>
<dbReference type="Gene3D" id="1.10.10.2220">
    <property type="match status" value="1"/>
</dbReference>
<keyword evidence="3" id="KW-0238">DNA-binding</keyword>
<dbReference type="Pfam" id="PF14490">
    <property type="entry name" value="HHH_RecD2"/>
    <property type="match status" value="1"/>
</dbReference>
<dbReference type="STRING" id="203119.Cthe_2249"/>
<gene>
    <name evidence="3" type="primary">recD2</name>
    <name evidence="5" type="ordered locus">Cthe_2249</name>
</gene>
<reference evidence="6" key="1">
    <citation type="submission" date="2007-02" db="EMBL/GenBank/DDBJ databases">
        <title>Complete sequence of Clostridium thermocellum ATCC 27405.</title>
        <authorList>
            <consortium name="US DOE Joint Genome Institute"/>
            <person name="Copeland A."/>
            <person name="Lucas S."/>
            <person name="Lapidus A."/>
            <person name="Barry K."/>
            <person name="Detter J.C."/>
            <person name="Glavina del Rio T."/>
            <person name="Hammon N."/>
            <person name="Israni S."/>
            <person name="Dalin E."/>
            <person name="Tice H."/>
            <person name="Pitluck S."/>
            <person name="Chertkov O."/>
            <person name="Brettin T."/>
            <person name="Bruce D."/>
            <person name="Han C."/>
            <person name="Tapia R."/>
            <person name="Gilna P."/>
            <person name="Schmutz J."/>
            <person name="Larimer F."/>
            <person name="Land M."/>
            <person name="Hauser L."/>
            <person name="Kyrpides N."/>
            <person name="Mikhailova N."/>
            <person name="Wu J.H.D."/>
            <person name="Newcomb M."/>
            <person name="Richardson P."/>
        </authorList>
    </citation>
    <scope>NUCLEOTIDE SEQUENCE [LARGE SCALE GENOMIC DNA]</scope>
    <source>
        <strain evidence="6">ATCC 27405 / DSM 1237 / JCM 9322 / NBRC 103400 / NCIMB 10682 / NRRL B-4536 / VPI 7372</strain>
    </source>
</reference>
<dbReference type="Pfam" id="PF18335">
    <property type="entry name" value="SH3_13"/>
    <property type="match status" value="1"/>
</dbReference>
<dbReference type="GO" id="GO:0009338">
    <property type="term" value="C:exodeoxyribonuclease V complex"/>
    <property type="evidence" value="ECO:0007669"/>
    <property type="project" value="TreeGrafter"/>
</dbReference>
<dbReference type="EC" id="5.6.2.3" evidence="3"/>
<dbReference type="InterPro" id="IPR027417">
    <property type="entry name" value="P-loop_NTPase"/>
</dbReference>
<keyword evidence="1 3" id="KW-0547">Nucleotide-binding</keyword>
<dbReference type="HAMAP" id="MF_01488">
    <property type="entry name" value="RecD2"/>
    <property type="match status" value="1"/>
</dbReference>
<dbReference type="InterPro" id="IPR041451">
    <property type="entry name" value="RecD2_SH13"/>
</dbReference>
<dbReference type="GO" id="GO:0003677">
    <property type="term" value="F:DNA binding"/>
    <property type="evidence" value="ECO:0007669"/>
    <property type="project" value="UniProtKB-UniRule"/>
</dbReference>
<evidence type="ECO:0000259" key="4">
    <source>
        <dbReference type="SMART" id="SM00382"/>
    </source>
</evidence>
<dbReference type="InterPro" id="IPR029493">
    <property type="entry name" value="RecD2-like_HHH"/>
</dbReference>
<feature type="binding site" evidence="3">
    <location>
        <begin position="346"/>
        <end position="350"/>
    </location>
    <ligand>
        <name>ATP</name>
        <dbReference type="ChEBI" id="CHEBI:30616"/>
    </ligand>
</feature>
<dbReference type="GO" id="GO:0017116">
    <property type="term" value="F:single-stranded DNA helicase activity"/>
    <property type="evidence" value="ECO:0007669"/>
    <property type="project" value="TreeGrafter"/>
</dbReference>
<proteinExistence type="inferred from homology"/>
<comment type="function">
    <text evidence="3">DNA-dependent ATPase and ATP-dependent 5'-3' DNA helicase. Has no activity on blunt DNA or DNA with 3'-overhangs, requires at least 10 bases of 5'-ssDNA for helicase activity.</text>
</comment>
<dbReference type="GO" id="GO:0043139">
    <property type="term" value="F:5'-3' DNA helicase activity"/>
    <property type="evidence" value="ECO:0007669"/>
    <property type="project" value="UniProtKB-UniRule"/>
</dbReference>
<dbReference type="GO" id="GO:0016887">
    <property type="term" value="F:ATP hydrolysis activity"/>
    <property type="evidence" value="ECO:0007669"/>
    <property type="project" value="RHEA"/>
</dbReference>
<dbReference type="Gene3D" id="1.10.150.20">
    <property type="entry name" value="5' to 3' exonuclease, C-terminal subdomain"/>
    <property type="match status" value="1"/>
</dbReference>
<dbReference type="GO" id="GO:0006310">
    <property type="term" value="P:DNA recombination"/>
    <property type="evidence" value="ECO:0007669"/>
    <property type="project" value="InterPro"/>
</dbReference>
<dbReference type="Gene3D" id="2.30.30.940">
    <property type="match status" value="1"/>
</dbReference>
<evidence type="ECO:0000313" key="6">
    <source>
        <dbReference type="Proteomes" id="UP000002145"/>
    </source>
</evidence>
<dbReference type="CDD" id="cd18809">
    <property type="entry name" value="SF1_C_RecD"/>
    <property type="match status" value="1"/>
</dbReference>
<dbReference type="CDD" id="cd17933">
    <property type="entry name" value="DEXSc_RecD-like"/>
    <property type="match status" value="1"/>
</dbReference>
<dbReference type="SUPFAM" id="SSF47781">
    <property type="entry name" value="RuvA domain 2-like"/>
    <property type="match status" value="1"/>
</dbReference>
<sequence length="746" mass="84350">MDNLVTIEGTVEEIIFSNEANGYTVCEIKCDKEVITVVGYMPFINVGETLRVSGKWVIHPDYGEQLKVELYEKLLPETPEAIERYLASGLIKGVGPATAKKIVKKFADQTLHIISHHPQRLAEIKGITMEKALRIGQAFEEQRGLRDVVLFLQEYGISPTYCAKIYKTFGPDTIEEIRKNPYRLSDEIFGISFRTADRIAKSLGIDPYSKYRISSGIKYVLSRAATEGHTFLEEEMLKSYTSKLLDINIDSIEDALVSLVLNKSVYVDRNDGMSKIYLSSFYHAELGVCRKLVELSQVRYSADMEDFEERIKQVQKKEGIILADKQKEAIREAMTNGVLVITGGPGTGKTTIIKSIISLLESEGYEFALAAPTGRAAKRMSEATGYEAKTIHRLLEIGYTSNEDELVFMRTEDNPIEADVVIIDEMSMVDIILMYHLLKAIVCGTRLILVGDVDQLPSVGPGNVLRDIIKSGMIKTVKLSEIFRQAGESMIVVNAHRINRGEHPILNEREKDFFFVTRNSQNDILKTVVDLCTRRIPDTYGYDPMKQIQVLSPMRKGTVGVANLNIELQKVLNPEDGKKKQKAFRNYVFREGDRVMQIKNNYNLRWEKINGPGQEGAGVFNGDMGIIVEIDDEEQKIKVLFDDEKLVEYDYTILDELEPAYAVTIHKSQGSEFPVVILPVFPGPSVLMTRNLLYTAITRARELVILVGNKDCLYGMIMNDRETKRNSDLAEKLRKCIVGVDWLKQW</sequence>
<dbReference type="InterPro" id="IPR027785">
    <property type="entry name" value="UvrD-like_helicase_C"/>
</dbReference>
<dbReference type="Pfam" id="PF14520">
    <property type="entry name" value="HHH_5"/>
    <property type="match status" value="1"/>
</dbReference>
<dbReference type="Pfam" id="PF13245">
    <property type="entry name" value="AAA_19"/>
    <property type="match status" value="1"/>
</dbReference>
<name>A3DHM2_ACET2</name>
<dbReference type="SUPFAM" id="SSF52540">
    <property type="entry name" value="P-loop containing nucleoside triphosphate hydrolases"/>
    <property type="match status" value="1"/>
</dbReference>
<comment type="similarity">
    <text evidence="3">Belongs to the RecD family. RecD2 subfamily.</text>
</comment>
<organism evidence="5 6">
    <name type="scientific">Acetivibrio thermocellus (strain ATCC 27405 / DSM 1237 / JCM 9322 / NBRC 103400 / NCIMB 10682 / NRRL B-4536 / VPI 7372)</name>
    <name type="common">Clostridium thermocellum</name>
    <dbReference type="NCBI Taxonomy" id="203119"/>
    <lineage>
        <taxon>Bacteria</taxon>
        <taxon>Bacillati</taxon>
        <taxon>Bacillota</taxon>
        <taxon>Clostridia</taxon>
        <taxon>Eubacteriales</taxon>
        <taxon>Oscillospiraceae</taxon>
        <taxon>Acetivibrio</taxon>
    </lineage>
</organism>
<dbReference type="InterPro" id="IPR055446">
    <property type="entry name" value="RecD2_N_OB"/>
</dbReference>
<dbReference type="HOGENOM" id="CLU_007524_0_2_9"/>
<dbReference type="PANTHER" id="PTHR43788:SF6">
    <property type="entry name" value="DNA HELICASE B"/>
    <property type="match status" value="1"/>
</dbReference>
<dbReference type="Gene3D" id="3.40.50.300">
    <property type="entry name" value="P-loop containing nucleotide triphosphate hydrolases"/>
    <property type="match status" value="2"/>
</dbReference>
<dbReference type="NCBIfam" id="TIGR01448">
    <property type="entry name" value="recD_rel"/>
    <property type="match status" value="1"/>
</dbReference>
<dbReference type="InterPro" id="IPR006345">
    <property type="entry name" value="RecD2"/>
</dbReference>
<dbReference type="Proteomes" id="UP000002145">
    <property type="component" value="Chromosome"/>
</dbReference>
<reference evidence="5 6" key="2">
    <citation type="journal article" date="2013" name="Biotechnol. Biofuels">
        <title>Global transcriptome analysis of Clostridium thermocellum ATCC 27405 during growth on dilute acid pretreated Populus and switchgrass.</title>
        <authorList>
            <person name="Wilson C.M."/>
            <person name="Rodriguez M.Jr."/>
            <person name="Johnson C.M."/>
            <person name="Martin S.L."/>
            <person name="Chu T.M."/>
            <person name="Wolfinger R.D."/>
            <person name="Hauser L.J."/>
            <person name="Land M.L."/>
            <person name="Klingeman D.M."/>
            <person name="Syed M.H."/>
            <person name="Ragauskas A.J."/>
            <person name="Tschaplinski T.J."/>
            <person name="Mielenz J.R."/>
            <person name="Brown S.D."/>
        </authorList>
    </citation>
    <scope>NUCLEOTIDE SEQUENCE [LARGE SCALE GENOMIC DNA]</scope>
    <source>
        <strain evidence="6">ATCC 27405 / DSM 1237 / JCM 9322 / NBRC 103400 / NCIMB 10682 / NRRL B-4536 / VPI 7372</strain>
    </source>
</reference>
<keyword evidence="6" id="KW-1185">Reference proteome</keyword>
<keyword evidence="2 3" id="KW-0067">ATP-binding</keyword>
<dbReference type="GO" id="GO:0005524">
    <property type="term" value="F:ATP binding"/>
    <property type="evidence" value="ECO:0007669"/>
    <property type="project" value="UniProtKB-UniRule"/>
</dbReference>
<dbReference type="eggNOG" id="COG0507">
    <property type="taxonomic scope" value="Bacteria"/>
</dbReference>
<dbReference type="Pfam" id="PF23139">
    <property type="entry name" value="OB_YrrC"/>
    <property type="match status" value="1"/>
</dbReference>
<dbReference type="InterPro" id="IPR050534">
    <property type="entry name" value="Coronavir_polyprotein_1ab"/>
</dbReference>
<accession>A3DHM2</accession>
<dbReference type="SMART" id="SM00382">
    <property type="entry name" value="AAA"/>
    <property type="match status" value="1"/>
</dbReference>
<keyword evidence="3 5" id="KW-0347">Helicase</keyword>
<feature type="domain" description="AAA+ ATPase" evidence="4">
    <location>
        <begin position="335"/>
        <end position="454"/>
    </location>
</feature>
<evidence type="ECO:0000256" key="2">
    <source>
        <dbReference type="ARBA" id="ARBA00022840"/>
    </source>
</evidence>
<dbReference type="KEGG" id="cth:Cthe_2249"/>
<dbReference type="InterPro" id="IPR003593">
    <property type="entry name" value="AAA+_ATPase"/>
</dbReference>
<protein>
    <recommendedName>
        <fullName evidence="3">ATP-dependent RecD2 DNA helicase</fullName>
        <ecNumber evidence="3">5.6.2.3</ecNumber>
    </recommendedName>
    <alternativeName>
        <fullName evidence="3">DNA 5'-3' helicase subunit RecD2</fullName>
    </alternativeName>
</protein>
<evidence type="ECO:0000256" key="1">
    <source>
        <dbReference type="ARBA" id="ARBA00022741"/>
    </source>
</evidence>
<dbReference type="PANTHER" id="PTHR43788">
    <property type="entry name" value="DNA2/NAM7 HELICASE FAMILY MEMBER"/>
    <property type="match status" value="1"/>
</dbReference>
<dbReference type="AlphaFoldDB" id="A3DHM2"/>
<comment type="catalytic activity">
    <reaction evidence="3">
        <text>ATP + H2O = ADP + phosphate + H(+)</text>
        <dbReference type="Rhea" id="RHEA:13065"/>
        <dbReference type="ChEBI" id="CHEBI:15377"/>
        <dbReference type="ChEBI" id="CHEBI:15378"/>
        <dbReference type="ChEBI" id="CHEBI:30616"/>
        <dbReference type="ChEBI" id="CHEBI:43474"/>
        <dbReference type="ChEBI" id="CHEBI:456216"/>
        <dbReference type="EC" id="5.6.2.3"/>
    </reaction>
</comment>